<evidence type="ECO:0000256" key="1">
    <source>
        <dbReference type="SAM" id="MobiDB-lite"/>
    </source>
</evidence>
<gene>
    <name evidence="2" type="ORF">JTE90_010634</name>
</gene>
<sequence length="111" mass="12070">MPIPPDVLCPGFPFVMGPVNGIGFKPPPLRLWAPQLGGGEAPVGPKKKNQAQGTAVAAKEQKHRISPSSQIERWRQMRGIQARSDAVIGRKVEKASQRLGEMFSRVVVVYG</sequence>
<evidence type="ECO:0000313" key="2">
    <source>
        <dbReference type="EMBL" id="KAG8195758.1"/>
    </source>
</evidence>
<protein>
    <submittedName>
        <fullName evidence="2">Uncharacterized protein</fullName>
    </submittedName>
</protein>
<comment type="caution">
    <text evidence="2">The sequence shown here is derived from an EMBL/GenBank/DDBJ whole genome shotgun (WGS) entry which is preliminary data.</text>
</comment>
<feature type="region of interest" description="Disordered" evidence="1">
    <location>
        <begin position="35"/>
        <end position="71"/>
    </location>
</feature>
<keyword evidence="3" id="KW-1185">Reference proteome</keyword>
<accession>A0AAV6VI45</accession>
<dbReference type="EMBL" id="JAFNEN010000079">
    <property type="protein sequence ID" value="KAG8195758.1"/>
    <property type="molecule type" value="Genomic_DNA"/>
</dbReference>
<dbReference type="Proteomes" id="UP000827092">
    <property type="component" value="Unassembled WGS sequence"/>
</dbReference>
<dbReference type="AlphaFoldDB" id="A0AAV6VI45"/>
<name>A0AAV6VI45_9ARAC</name>
<proteinExistence type="predicted"/>
<reference evidence="2 3" key="1">
    <citation type="journal article" date="2022" name="Nat. Ecol. Evol.">
        <title>A masculinizing supergene underlies an exaggerated male reproductive morph in a spider.</title>
        <authorList>
            <person name="Hendrickx F."/>
            <person name="De Corte Z."/>
            <person name="Sonet G."/>
            <person name="Van Belleghem S.M."/>
            <person name="Kostlbacher S."/>
            <person name="Vangestel C."/>
        </authorList>
    </citation>
    <scope>NUCLEOTIDE SEQUENCE [LARGE SCALE GENOMIC DNA]</scope>
    <source>
        <strain evidence="2">W744_W776</strain>
    </source>
</reference>
<evidence type="ECO:0000313" key="3">
    <source>
        <dbReference type="Proteomes" id="UP000827092"/>
    </source>
</evidence>
<organism evidence="2 3">
    <name type="scientific">Oedothorax gibbosus</name>
    <dbReference type="NCBI Taxonomy" id="931172"/>
    <lineage>
        <taxon>Eukaryota</taxon>
        <taxon>Metazoa</taxon>
        <taxon>Ecdysozoa</taxon>
        <taxon>Arthropoda</taxon>
        <taxon>Chelicerata</taxon>
        <taxon>Arachnida</taxon>
        <taxon>Araneae</taxon>
        <taxon>Araneomorphae</taxon>
        <taxon>Entelegynae</taxon>
        <taxon>Araneoidea</taxon>
        <taxon>Linyphiidae</taxon>
        <taxon>Erigoninae</taxon>
        <taxon>Oedothorax</taxon>
    </lineage>
</organism>